<accession>A9FPF1</accession>
<organism evidence="2 3">
    <name type="scientific">Sorangium cellulosum (strain So ce56)</name>
    <name type="common">Polyangium cellulosum (strain So ce56)</name>
    <dbReference type="NCBI Taxonomy" id="448385"/>
    <lineage>
        <taxon>Bacteria</taxon>
        <taxon>Pseudomonadati</taxon>
        <taxon>Myxococcota</taxon>
        <taxon>Polyangia</taxon>
        <taxon>Polyangiales</taxon>
        <taxon>Polyangiaceae</taxon>
        <taxon>Sorangium</taxon>
    </lineage>
</organism>
<dbReference type="EMBL" id="AM746676">
    <property type="protein sequence ID" value="CAN92052.1"/>
    <property type="molecule type" value="Genomic_DNA"/>
</dbReference>
<evidence type="ECO:0008006" key="4">
    <source>
        <dbReference type="Google" id="ProtNLM"/>
    </source>
</evidence>
<proteinExistence type="predicted"/>
<dbReference type="eggNOG" id="COG3464">
    <property type="taxonomic scope" value="Bacteria"/>
</dbReference>
<evidence type="ECO:0000313" key="2">
    <source>
        <dbReference type="EMBL" id="CAN92052.1"/>
    </source>
</evidence>
<gene>
    <name evidence="2" type="ordered locus">sce1894</name>
</gene>
<dbReference type="AlphaFoldDB" id="A9FPF1"/>
<feature type="compositionally biased region" description="Basic residues" evidence="1">
    <location>
        <begin position="199"/>
        <end position="210"/>
    </location>
</feature>
<feature type="compositionally biased region" description="Basic and acidic residues" evidence="1">
    <location>
        <begin position="189"/>
        <end position="198"/>
    </location>
</feature>
<reference evidence="2 3" key="1">
    <citation type="journal article" date="2007" name="Nat. Biotechnol.">
        <title>Complete genome sequence of the myxobacterium Sorangium cellulosum.</title>
        <authorList>
            <person name="Schneiker S."/>
            <person name="Perlova O."/>
            <person name="Kaiser O."/>
            <person name="Gerth K."/>
            <person name="Alici A."/>
            <person name="Altmeyer M.O."/>
            <person name="Bartels D."/>
            <person name="Bekel T."/>
            <person name="Beyer S."/>
            <person name="Bode E."/>
            <person name="Bode H.B."/>
            <person name="Bolten C.J."/>
            <person name="Choudhuri J.V."/>
            <person name="Doss S."/>
            <person name="Elnakady Y.A."/>
            <person name="Frank B."/>
            <person name="Gaigalat L."/>
            <person name="Goesmann A."/>
            <person name="Groeger C."/>
            <person name="Gross F."/>
            <person name="Jelsbak L."/>
            <person name="Jelsbak L."/>
            <person name="Kalinowski J."/>
            <person name="Kegler C."/>
            <person name="Knauber T."/>
            <person name="Konietzny S."/>
            <person name="Kopp M."/>
            <person name="Krause L."/>
            <person name="Krug D."/>
            <person name="Linke B."/>
            <person name="Mahmud T."/>
            <person name="Martinez-Arias R."/>
            <person name="McHardy A.C."/>
            <person name="Merai M."/>
            <person name="Meyer F."/>
            <person name="Mormann S."/>
            <person name="Munoz-Dorado J."/>
            <person name="Perez J."/>
            <person name="Pradella S."/>
            <person name="Rachid S."/>
            <person name="Raddatz G."/>
            <person name="Rosenau F."/>
            <person name="Rueckert C."/>
            <person name="Sasse F."/>
            <person name="Scharfe M."/>
            <person name="Schuster S.C."/>
            <person name="Suen G."/>
            <person name="Treuner-Lange A."/>
            <person name="Velicer G.J."/>
            <person name="Vorholter F.-J."/>
            <person name="Weissman K.J."/>
            <person name="Welch R.D."/>
            <person name="Wenzel S.C."/>
            <person name="Whitworth D.E."/>
            <person name="Wilhelm S."/>
            <person name="Wittmann C."/>
            <person name="Bloecker H."/>
            <person name="Puehler A."/>
            <person name="Mueller R."/>
        </authorList>
    </citation>
    <scope>NUCLEOTIDE SEQUENCE [LARGE SCALE GENOMIC DNA]</scope>
    <source>
        <strain evidence="3">So ce56</strain>
    </source>
</reference>
<protein>
    <recommendedName>
        <fullName evidence="4">Mutator family transposase</fullName>
    </recommendedName>
</protein>
<sequence>MEKHLRSSESMESTHAELEGFVVDEGREYQRRLLQAHLELRAERERPVVVKGADGVQRKHRRLSSRALMSVVGEVDVPRVAYQAPGVPGLHPMDAALSLPDELYSHSVRRYVAESAARSSFDEVVEGLRKSTGAAVPKRQVEELAERAAQDFDAFYSSRAVEVEDTQALLVLSFDGKGIAMRREDLRPATRKAADAGKHKLTKRLAKRGR</sequence>
<dbReference type="Proteomes" id="UP000002139">
    <property type="component" value="Chromosome"/>
</dbReference>
<feature type="region of interest" description="Disordered" evidence="1">
    <location>
        <begin position="189"/>
        <end position="210"/>
    </location>
</feature>
<name>A9FPF1_SORC5</name>
<evidence type="ECO:0000313" key="3">
    <source>
        <dbReference type="Proteomes" id="UP000002139"/>
    </source>
</evidence>
<dbReference type="HOGENOM" id="CLU_082909_0_0_7"/>
<keyword evidence="3" id="KW-1185">Reference proteome</keyword>
<evidence type="ECO:0000256" key="1">
    <source>
        <dbReference type="SAM" id="MobiDB-lite"/>
    </source>
</evidence>
<dbReference type="KEGG" id="scl:sce1894"/>